<keyword evidence="1" id="KW-0812">Transmembrane</keyword>
<feature type="transmembrane region" description="Helical" evidence="1">
    <location>
        <begin position="41"/>
        <end position="62"/>
    </location>
</feature>
<dbReference type="EMBL" id="JACXAF010000009">
    <property type="protein sequence ID" value="MBD1389380.1"/>
    <property type="molecule type" value="Genomic_DNA"/>
</dbReference>
<reference evidence="2" key="1">
    <citation type="submission" date="2020-09" db="EMBL/GenBank/DDBJ databases">
        <title>A novel bacterium of genus Neiella, isolated from South China Sea.</title>
        <authorList>
            <person name="Huang H."/>
            <person name="Mo K."/>
            <person name="Hu Y."/>
        </authorList>
    </citation>
    <scope>NUCLEOTIDE SEQUENCE</scope>
    <source>
        <strain evidence="2">HB171785</strain>
    </source>
</reference>
<sequence length="120" mass="12268">METIVKTKEELQQAKESGAELILVKGELANKLKKSKKVAQLSGVGLAALTAALGVATVTAPATGGISYLAAAPVAALTGVEIAAIIAAASLGIGLVVAIFMGYEEIDYSEGSLKLRKKRK</sequence>
<name>A0A8J6R2R5_9GAMM</name>
<protein>
    <submittedName>
        <fullName evidence="2">Uncharacterized protein</fullName>
    </submittedName>
</protein>
<evidence type="ECO:0000256" key="1">
    <source>
        <dbReference type="SAM" id="Phobius"/>
    </source>
</evidence>
<comment type="caution">
    <text evidence="2">The sequence shown here is derived from an EMBL/GenBank/DDBJ whole genome shotgun (WGS) entry which is preliminary data.</text>
</comment>
<proteinExistence type="predicted"/>
<keyword evidence="1" id="KW-1133">Transmembrane helix</keyword>
<keyword evidence="3" id="KW-1185">Reference proteome</keyword>
<gene>
    <name evidence="2" type="ORF">IC617_08075</name>
</gene>
<evidence type="ECO:0000313" key="3">
    <source>
        <dbReference type="Proteomes" id="UP000638014"/>
    </source>
</evidence>
<feature type="transmembrane region" description="Helical" evidence="1">
    <location>
        <begin position="82"/>
        <end position="103"/>
    </location>
</feature>
<dbReference type="AlphaFoldDB" id="A0A8J6R2R5"/>
<organism evidence="2 3">
    <name type="scientific">Neiella litorisoli</name>
    <dbReference type="NCBI Taxonomy" id="2771431"/>
    <lineage>
        <taxon>Bacteria</taxon>
        <taxon>Pseudomonadati</taxon>
        <taxon>Pseudomonadota</taxon>
        <taxon>Gammaproteobacteria</taxon>
        <taxon>Alteromonadales</taxon>
        <taxon>Echinimonadaceae</taxon>
        <taxon>Neiella</taxon>
    </lineage>
</organism>
<keyword evidence="1" id="KW-0472">Membrane</keyword>
<dbReference type="Proteomes" id="UP000638014">
    <property type="component" value="Unassembled WGS sequence"/>
</dbReference>
<evidence type="ECO:0000313" key="2">
    <source>
        <dbReference type="EMBL" id="MBD1389380.1"/>
    </source>
</evidence>
<accession>A0A8J6R2R5</accession>
<dbReference type="RefSeq" id="WP_191144488.1">
    <property type="nucleotide sequence ID" value="NZ_JACXAF010000009.1"/>
</dbReference>